<keyword evidence="1" id="KW-0326">Glycosidase</keyword>
<proteinExistence type="predicted"/>
<accession>A0ACC2THB2</accession>
<dbReference type="EMBL" id="QTSX02002874">
    <property type="protein sequence ID" value="KAJ9074023.1"/>
    <property type="molecule type" value="Genomic_DNA"/>
</dbReference>
<evidence type="ECO:0000313" key="2">
    <source>
        <dbReference type="Proteomes" id="UP001165960"/>
    </source>
</evidence>
<name>A0ACC2THB2_9FUNG</name>
<keyword evidence="2" id="KW-1185">Reference proteome</keyword>
<evidence type="ECO:0000313" key="1">
    <source>
        <dbReference type="EMBL" id="KAJ9074023.1"/>
    </source>
</evidence>
<sequence length="1065" mass="120112">MAYKSISVPSDGIDVIGKMQKHRGITLSRLDLFLAEGDQFSDVNITPRYFLQQKSGEEVIAMSHYAVPDLKRIPFKEAISNTFKPAKVGDVFGPSWSTHWFHVKATVPKDWAGQEVQFRFNSNSEVLIWSADGEPIQGLVGENGGNQRLEYILTPKSQGGEVFEFYLEMACNGLFGNGQYLIGPPENRTYPILLAELAIPNSLAFQLRHDFHIIRDLAKKLPETSSRGARALRVANKVMNVFQRDGNPDALKLCLKITGEFLRVKGAAERHKLIAVGHCHIDTAWLWPYGETKRKTARSWSTQLQLMDQYPDFVFVCSQAQQYEWLEADYPGLFKRIKEKAAQGKFLPIGGTWVEMDCNVPSGEAFCRQFLLGQRYFESHFGKRCKVFWLPDTFGYSAQLPQIIKQADMDYFFTQKLSWNNINKFPHTTFHWVGLDGTRVLAHMAPGETYNAQGVVEDIMFSESNNKDKGVINGGLYLFGNGDGGGGPLPAMIERINRMQDVDGLPKVQYGSAEDFYNEVAGSEEVSDLPEWHGELYLELHRGTYTSHSSIKKYNRYTELLLRDLEFMAVFAKVFHGADYPSNEITRLWKLVCLNQFHDVLPGSSIGLVYDDALDYYRDVVSKADALIEEAYKVLIPDKGTCEGYAFFNSLSWARTEVVAIPRANALPSCQMSKDGQLAYVLAEDIGAMGVEYRSETQVTSIASAASVTHDNGTFVLSNPHLRAVFNSTGQITSIVDKHSGREFVASGRLINQLVIHEDIPLYWDAWDVEVYHLEKYQRCNGVVSIEESGPTMSSLVCEYKLSPTSKLRQHIRLSAVSQVLEFENEVDWNENRMFLKVEFPVAVHSDYATYETQFGTIRRPTHFNTSWELAKFEVCAHKFADLSEQGCGFSVLNDCKYGFASHNNTMRLSLIRAPKSPDDKADIGSHQFRYGIFLHSGPSQEIQVVHRAHEFNSRLRHRLSPPSKDIPHILAKPQCSFEWAGLSSVVIDTLKVSEDDPNALILRMFESIGARGTGKLSVRLPFSKAFCSNIMEDDVTPVSPQGQDFDVSFGPFQIITMKFVIQKP</sequence>
<dbReference type="Proteomes" id="UP001165960">
    <property type="component" value="Unassembled WGS sequence"/>
</dbReference>
<protein>
    <submittedName>
        <fullName evidence="1">Glycoside hydrolase, 38 vacuolar alpha mannosidase</fullName>
        <ecNumber evidence="1">3.2.1.24</ecNumber>
    </submittedName>
</protein>
<reference evidence="1" key="1">
    <citation type="submission" date="2022-04" db="EMBL/GenBank/DDBJ databases">
        <title>Genome of the entomopathogenic fungus Entomophthora muscae.</title>
        <authorList>
            <person name="Elya C."/>
            <person name="Lovett B.R."/>
            <person name="Lee E."/>
            <person name="Macias A.M."/>
            <person name="Hajek A.E."/>
            <person name="De Bivort B.L."/>
            <person name="Kasson M.T."/>
            <person name="De Fine Licht H.H."/>
            <person name="Stajich J.E."/>
        </authorList>
    </citation>
    <scope>NUCLEOTIDE SEQUENCE</scope>
    <source>
        <strain evidence="1">Berkeley</strain>
    </source>
</reference>
<comment type="caution">
    <text evidence="1">The sequence shown here is derived from an EMBL/GenBank/DDBJ whole genome shotgun (WGS) entry which is preliminary data.</text>
</comment>
<gene>
    <name evidence="1" type="primary">AMS1</name>
    <name evidence="1" type="ORF">DSO57_1010326</name>
</gene>
<dbReference type="EC" id="3.2.1.24" evidence="1"/>
<organism evidence="1 2">
    <name type="scientific">Entomophthora muscae</name>
    <dbReference type="NCBI Taxonomy" id="34485"/>
    <lineage>
        <taxon>Eukaryota</taxon>
        <taxon>Fungi</taxon>
        <taxon>Fungi incertae sedis</taxon>
        <taxon>Zoopagomycota</taxon>
        <taxon>Entomophthoromycotina</taxon>
        <taxon>Entomophthoromycetes</taxon>
        <taxon>Entomophthorales</taxon>
        <taxon>Entomophthoraceae</taxon>
        <taxon>Entomophthora</taxon>
    </lineage>
</organism>
<keyword evidence="1" id="KW-0378">Hydrolase</keyword>